<proteinExistence type="predicted"/>
<name>A0A1E3H8C0_9HYPH</name>
<gene>
    <name evidence="1" type="ORF">A6302_00070</name>
</gene>
<evidence type="ECO:0000313" key="1">
    <source>
        <dbReference type="EMBL" id="ODN72579.1"/>
    </source>
</evidence>
<protein>
    <submittedName>
        <fullName evidence="1">Uncharacterized protein</fullName>
    </submittedName>
</protein>
<dbReference type="Proteomes" id="UP000094622">
    <property type="component" value="Unassembled WGS sequence"/>
</dbReference>
<keyword evidence="2" id="KW-1185">Reference proteome</keyword>
<evidence type="ECO:0000313" key="2">
    <source>
        <dbReference type="Proteomes" id="UP000094622"/>
    </source>
</evidence>
<accession>A0A1E3H8C0</accession>
<dbReference type="EMBL" id="MCRJ01000001">
    <property type="protein sequence ID" value="ODN72579.1"/>
    <property type="molecule type" value="Genomic_DNA"/>
</dbReference>
<organism evidence="1 2">
    <name type="scientific">Methylobrevis pamukkalensis</name>
    <dbReference type="NCBI Taxonomy" id="1439726"/>
    <lineage>
        <taxon>Bacteria</taxon>
        <taxon>Pseudomonadati</taxon>
        <taxon>Pseudomonadota</taxon>
        <taxon>Alphaproteobacteria</taxon>
        <taxon>Hyphomicrobiales</taxon>
        <taxon>Pleomorphomonadaceae</taxon>
        <taxon>Methylobrevis</taxon>
    </lineage>
</organism>
<dbReference type="AlphaFoldDB" id="A0A1E3H8C0"/>
<reference evidence="1 2" key="1">
    <citation type="submission" date="2016-07" db="EMBL/GenBank/DDBJ databases">
        <title>Draft Genome Sequence of Methylobrevis pamukkalensis PK2.</title>
        <authorList>
            <person name="Vasilenko O.V."/>
            <person name="Doronina N.V."/>
            <person name="Shmareva M.N."/>
            <person name="Tarlachkov S.V."/>
            <person name="Mustakhimov I."/>
            <person name="Trotsenko Y.A."/>
        </authorList>
    </citation>
    <scope>NUCLEOTIDE SEQUENCE [LARGE SCALE GENOMIC DNA]</scope>
    <source>
        <strain evidence="1 2">PK2</strain>
    </source>
</reference>
<comment type="caution">
    <text evidence="1">The sequence shown here is derived from an EMBL/GenBank/DDBJ whole genome shotgun (WGS) entry which is preliminary data.</text>
</comment>
<dbReference type="RefSeq" id="WP_069305355.1">
    <property type="nucleotide sequence ID" value="NZ_MCRJ01000001.1"/>
</dbReference>
<dbReference type="OrthoDB" id="8453576at2"/>
<sequence>MTPLTISELNARRMRLAIYCTSCGRQRYLRGPFPEAAVIADLAAGMTCTRCRSREVEARAIDRDARTGFWPAEAG</sequence>